<dbReference type="EMBL" id="OZ075125">
    <property type="protein sequence ID" value="CAL4932860.1"/>
    <property type="molecule type" value="Genomic_DNA"/>
</dbReference>
<feature type="domain" description="F-box" evidence="2">
    <location>
        <begin position="19"/>
        <end position="56"/>
    </location>
</feature>
<evidence type="ECO:0000313" key="5">
    <source>
        <dbReference type="EMBL" id="CAL4941220.1"/>
    </source>
</evidence>
<keyword evidence="6" id="KW-1185">Reference proteome</keyword>
<dbReference type="InterPro" id="IPR001810">
    <property type="entry name" value="F-box_dom"/>
</dbReference>
<dbReference type="Proteomes" id="UP001497457">
    <property type="component" value="Chromosome 16b"/>
</dbReference>
<evidence type="ECO:0000259" key="2">
    <source>
        <dbReference type="Pfam" id="PF00646"/>
    </source>
</evidence>
<dbReference type="SUPFAM" id="SSF81383">
    <property type="entry name" value="F-box domain"/>
    <property type="match status" value="1"/>
</dbReference>
<dbReference type="PANTHER" id="PTHR32133">
    <property type="entry name" value="OS07G0120400 PROTEIN"/>
    <property type="match status" value="1"/>
</dbReference>
<dbReference type="InterPro" id="IPR056594">
    <property type="entry name" value="AT5G49610-like_b-prop"/>
</dbReference>
<keyword evidence="1" id="KW-0472">Membrane</keyword>
<feature type="transmembrane region" description="Helical" evidence="1">
    <location>
        <begin position="327"/>
        <end position="350"/>
    </location>
</feature>
<dbReference type="PANTHER" id="PTHR32133:SF396">
    <property type="entry name" value="OS10G0141600 PROTEIN"/>
    <property type="match status" value="1"/>
</dbReference>
<gene>
    <name evidence="4" type="ORF">URODEC1_LOCUS27833</name>
    <name evidence="5" type="ORF">URODEC1_LOCUS32932</name>
</gene>
<dbReference type="EMBL" id="OZ075126">
    <property type="protein sequence ID" value="CAL4941220.1"/>
    <property type="molecule type" value="Genomic_DNA"/>
</dbReference>
<sequence>MAPPPPRPRVCAASPLECDDLLAEILLRLPSHPTRLLRASLVCRRWRRLLRDLAFLSRFRAFHRTPPVLGLYRVSPRGCRAFLPVGEPADCVPAGRFATPDPDSWFHFGCRHGRVLLRSRPGWLQFLVWDPLTGHRRCVRIQRLPRYVEACHATALGDQGGLDRRQGSFRVAFVFTGGGRASACLFSSETGAWGRLIRAEVLCSPVDSRPVALAGNALYWLLLDGGILQLHLGKQRLNFVEPPPRAQIMYPNNVQLFEAESGVLGFVGVKEYSLHLWARAVDSDGTAEWVLRKIIDLDGFAMLPVVSYLSVPVLPFQIVGVDEGGSFAFIWTALGIYMVFLNAAVGAPLFKKVSDAQLLEVVRPYSSFYVAGGVGGGEGEGDCGSIETET</sequence>
<accession>A0ABC8YB53</accession>
<dbReference type="InterPro" id="IPR036047">
    <property type="entry name" value="F-box-like_dom_sf"/>
</dbReference>
<dbReference type="Pfam" id="PF23635">
    <property type="entry name" value="Beta-prop_AT5G49610-like"/>
    <property type="match status" value="1"/>
</dbReference>
<feature type="domain" description="F-box protein AT5G49610-like beta-propeller" evidence="3">
    <location>
        <begin position="110"/>
        <end position="299"/>
    </location>
</feature>
<evidence type="ECO:0000259" key="3">
    <source>
        <dbReference type="Pfam" id="PF23635"/>
    </source>
</evidence>
<evidence type="ECO:0008006" key="7">
    <source>
        <dbReference type="Google" id="ProtNLM"/>
    </source>
</evidence>
<feature type="transmembrane region" description="Helical" evidence="1">
    <location>
        <begin position="300"/>
        <end position="321"/>
    </location>
</feature>
<proteinExistence type="predicted"/>
<organism evidence="5 6">
    <name type="scientific">Urochloa decumbens</name>
    <dbReference type="NCBI Taxonomy" id="240449"/>
    <lineage>
        <taxon>Eukaryota</taxon>
        <taxon>Viridiplantae</taxon>
        <taxon>Streptophyta</taxon>
        <taxon>Embryophyta</taxon>
        <taxon>Tracheophyta</taxon>
        <taxon>Spermatophyta</taxon>
        <taxon>Magnoliopsida</taxon>
        <taxon>Liliopsida</taxon>
        <taxon>Poales</taxon>
        <taxon>Poaceae</taxon>
        <taxon>PACMAD clade</taxon>
        <taxon>Panicoideae</taxon>
        <taxon>Panicodae</taxon>
        <taxon>Paniceae</taxon>
        <taxon>Melinidinae</taxon>
        <taxon>Urochloa</taxon>
    </lineage>
</organism>
<evidence type="ECO:0000313" key="4">
    <source>
        <dbReference type="EMBL" id="CAL4932860.1"/>
    </source>
</evidence>
<evidence type="ECO:0000256" key="1">
    <source>
        <dbReference type="SAM" id="Phobius"/>
    </source>
</evidence>
<keyword evidence="1" id="KW-1133">Transmembrane helix</keyword>
<dbReference type="Gene3D" id="1.20.1280.50">
    <property type="match status" value="1"/>
</dbReference>
<dbReference type="Pfam" id="PF00646">
    <property type="entry name" value="F-box"/>
    <property type="match status" value="1"/>
</dbReference>
<protein>
    <recommendedName>
        <fullName evidence="7">F-box domain-containing protein</fullName>
    </recommendedName>
</protein>
<keyword evidence="1" id="KW-0812">Transmembrane</keyword>
<evidence type="ECO:0000313" key="6">
    <source>
        <dbReference type="Proteomes" id="UP001497457"/>
    </source>
</evidence>
<name>A0ABC8YB53_9POAL</name>
<reference evidence="5 6" key="1">
    <citation type="submission" date="2024-10" db="EMBL/GenBank/DDBJ databases">
        <authorList>
            <person name="Ryan C."/>
        </authorList>
    </citation>
    <scope>NUCLEOTIDE SEQUENCE [LARGE SCALE GENOMIC DNA]</scope>
</reference>
<dbReference type="Proteomes" id="UP001497457">
    <property type="component" value="Chromosome 15b"/>
</dbReference>
<dbReference type="AlphaFoldDB" id="A0ABC8YB53"/>